<comment type="caution">
    <text evidence="2">The sequence shown here is derived from an EMBL/GenBank/DDBJ whole genome shotgun (WGS) entry which is preliminary data.</text>
</comment>
<gene>
    <name evidence="2" type="ORF">E5161_01905</name>
</gene>
<dbReference type="AlphaFoldDB" id="A0A4U0FKT2"/>
<organism evidence="2 3">
    <name type="scientific">Cohnella pontilimi</name>
    <dbReference type="NCBI Taxonomy" id="2564100"/>
    <lineage>
        <taxon>Bacteria</taxon>
        <taxon>Bacillati</taxon>
        <taxon>Bacillota</taxon>
        <taxon>Bacilli</taxon>
        <taxon>Bacillales</taxon>
        <taxon>Paenibacillaceae</taxon>
        <taxon>Cohnella</taxon>
    </lineage>
</organism>
<name>A0A4U0FKT2_9BACL</name>
<dbReference type="RefSeq" id="WP_136775892.1">
    <property type="nucleotide sequence ID" value="NZ_SUPK01000001.1"/>
</dbReference>
<evidence type="ECO:0000313" key="3">
    <source>
        <dbReference type="Proteomes" id="UP000309673"/>
    </source>
</evidence>
<evidence type="ECO:0000256" key="1">
    <source>
        <dbReference type="SAM" id="Phobius"/>
    </source>
</evidence>
<keyword evidence="1" id="KW-0472">Membrane</keyword>
<dbReference type="OrthoDB" id="2680240at2"/>
<proteinExistence type="predicted"/>
<accession>A0A4U0FKT2</accession>
<protein>
    <submittedName>
        <fullName evidence="2">Uncharacterized protein</fullName>
    </submittedName>
</protein>
<dbReference type="EMBL" id="SUPK01000001">
    <property type="protein sequence ID" value="TJY44172.1"/>
    <property type="molecule type" value="Genomic_DNA"/>
</dbReference>
<sequence>MMAVILWIITTGITLMVLYLIIRAAVNHSVLAELYGETRQLYEQQSRNEKAIAKLTDELVKIRQFMEQRGDQAK</sequence>
<evidence type="ECO:0000313" key="2">
    <source>
        <dbReference type="EMBL" id="TJY44172.1"/>
    </source>
</evidence>
<keyword evidence="1" id="KW-0812">Transmembrane</keyword>
<keyword evidence="3" id="KW-1185">Reference proteome</keyword>
<keyword evidence="1" id="KW-1133">Transmembrane helix</keyword>
<reference evidence="2 3" key="1">
    <citation type="submission" date="2019-04" db="EMBL/GenBank/DDBJ databases">
        <title>Cohnella sp. nov., isolated from soil.</title>
        <authorList>
            <person name="Kim W."/>
        </authorList>
    </citation>
    <scope>NUCLEOTIDE SEQUENCE [LARGE SCALE GENOMIC DNA]</scope>
    <source>
        <strain evidence="2 3">CAU 1483</strain>
    </source>
</reference>
<feature type="transmembrane region" description="Helical" evidence="1">
    <location>
        <begin position="6"/>
        <end position="26"/>
    </location>
</feature>
<dbReference type="Proteomes" id="UP000309673">
    <property type="component" value="Unassembled WGS sequence"/>
</dbReference>